<reference evidence="2" key="1">
    <citation type="submission" date="2018-06" db="EMBL/GenBank/DDBJ databases">
        <authorList>
            <person name="Zhirakovskaya E."/>
        </authorList>
    </citation>
    <scope>NUCLEOTIDE SEQUENCE</scope>
</reference>
<dbReference type="GO" id="GO:0048038">
    <property type="term" value="F:quinone binding"/>
    <property type="evidence" value="ECO:0007669"/>
    <property type="project" value="InterPro"/>
</dbReference>
<dbReference type="SUPFAM" id="SSF56770">
    <property type="entry name" value="HydA/Nqo6-like"/>
    <property type="match status" value="1"/>
</dbReference>
<protein>
    <recommendedName>
        <fullName evidence="1">NADH-quinone oxidoreductase subunit D domain-containing protein</fullName>
    </recommendedName>
</protein>
<evidence type="ECO:0000313" key="2">
    <source>
        <dbReference type="EMBL" id="VAW08656.1"/>
    </source>
</evidence>
<gene>
    <name evidence="2" type="ORF">MNBD_ACTINO01-1691</name>
</gene>
<organism evidence="2">
    <name type="scientific">hydrothermal vent metagenome</name>
    <dbReference type="NCBI Taxonomy" id="652676"/>
    <lineage>
        <taxon>unclassified sequences</taxon>
        <taxon>metagenomes</taxon>
        <taxon>ecological metagenomes</taxon>
    </lineage>
</organism>
<proteinExistence type="predicted"/>
<feature type="domain" description="NADH-quinone oxidoreductase subunit D" evidence="1">
    <location>
        <begin position="269"/>
        <end position="342"/>
    </location>
</feature>
<dbReference type="EMBL" id="UOEI01000623">
    <property type="protein sequence ID" value="VAW08656.1"/>
    <property type="molecule type" value="Genomic_DNA"/>
</dbReference>
<name>A0A3B0TNN8_9ZZZZ</name>
<accession>A0A3B0TNN8</accession>
<dbReference type="Pfam" id="PF00346">
    <property type="entry name" value="Complex1_49kDa"/>
    <property type="match status" value="1"/>
</dbReference>
<sequence>MVVGGGYRSAVHRLRLVEGISIVASPRHASVLLIAGALSNDATGTVSHVHDQMAGPRVTVAWGHPEPSVIPVQTTVNGDVTEVATTIRRLFHDVLTGAVAPEQPLLPDVDAVEWRGVGPYGHGGAGMTGGTPYGRPLALRAPARDNLELDQLPVTVGPWFTGFPPGLALRISLQGDVAQAVEVAPTNLMQAGPAGLFTRALSEPTPIRDLEMARARHHIEWMADTLEIAGVDRLAVRADRIAGMISPGEVDPVERLVKAVRRSLLRLMTLRNVGVLPGEIDLAGLGPVVRATGVADDRRREEQAYRDLGFEPVTHSGGDAWARFSQRAAEAVQALDLAGRAGDTRAFGNGEVEAPDGLHRMGEPDPANRLVSILETVLIGSEWGDLVTTIQSLDIDMETVSVGTPAP</sequence>
<dbReference type="Gene3D" id="3.40.50.12280">
    <property type="match status" value="1"/>
</dbReference>
<evidence type="ECO:0000259" key="1">
    <source>
        <dbReference type="Pfam" id="PF00346"/>
    </source>
</evidence>
<dbReference type="SUPFAM" id="SSF56762">
    <property type="entry name" value="HydB/Nqo4-like"/>
    <property type="match status" value="1"/>
</dbReference>
<dbReference type="AlphaFoldDB" id="A0A3B0TNN8"/>
<dbReference type="GO" id="GO:0016651">
    <property type="term" value="F:oxidoreductase activity, acting on NAD(P)H"/>
    <property type="evidence" value="ECO:0007669"/>
    <property type="project" value="InterPro"/>
</dbReference>
<dbReference type="InterPro" id="IPR001135">
    <property type="entry name" value="NADH_Q_OxRdtase_suD"/>
</dbReference>
<dbReference type="Gene3D" id="1.10.645.10">
    <property type="entry name" value="Cytochrome-c3 Hydrogenase, chain B"/>
    <property type="match status" value="1"/>
</dbReference>
<dbReference type="GO" id="GO:0051287">
    <property type="term" value="F:NAD binding"/>
    <property type="evidence" value="ECO:0007669"/>
    <property type="project" value="InterPro"/>
</dbReference>
<dbReference type="InterPro" id="IPR029014">
    <property type="entry name" value="NiFe-Hase_large"/>
</dbReference>